<sequence length="582" mass="65338">MSYNVHGEVGKKKGKFIKVKHKIKIEKFLARVKGKGGRRAKIQDETTKECDVLPEKYEGRRLIDLRQVAKDLWCQECNQTLSLRNLENETFTGIVSKWHIRCQSCNHVIVVDSSKKSNKPYYDTNLKLATAVLDAGLGGTKMNTVFSSVNAPTIHHTTLKRLERVVGPAVEEVAQESCAKAIEKEKALTIAFKSQMVAIAVCQKNMGYTFIVTVNQKLGLSPGKLTETFRKRKQDIFEVQSQKKSSIPGKRRRLELKKCRSSKQSSHVAREGISYQSGSGYLDTSELINEVVIAENVDFNQCEIVVYDTETTGLDPNKDHIVQIAAATDTSSTFSVYIMPPKAQMTAGAAEVTGIQIFDQRMFVHDQEVSTVSPREGFMQFLFYLKSLKKPVILLAHNNFKFDANRIISLAKSLDLESELKLFVKGFCDSIPLFESILPERKKAKVSFKLEILAKDFLPREDILQAHNALNDVLILQQLIAVLCKEKSRLFEMSQSFHYYENHKEITLKIKESLESLDISKGMKDKLAKAGIDKSILSKACESGGLKGLTILLAGSVGNKSRVTSTKRIIQKIFDQLSVNKC</sequence>
<evidence type="ECO:0000313" key="2">
    <source>
        <dbReference type="Proteomes" id="UP001239111"/>
    </source>
</evidence>
<dbReference type="Proteomes" id="UP001239111">
    <property type="component" value="Chromosome 4"/>
</dbReference>
<gene>
    <name evidence="1" type="ORF">QAD02_008319</name>
</gene>
<protein>
    <submittedName>
        <fullName evidence="1">Uncharacterized protein</fullName>
    </submittedName>
</protein>
<evidence type="ECO:0000313" key="1">
    <source>
        <dbReference type="EMBL" id="KAJ8666657.1"/>
    </source>
</evidence>
<organism evidence="1 2">
    <name type="scientific">Eretmocerus hayati</name>
    <dbReference type="NCBI Taxonomy" id="131215"/>
    <lineage>
        <taxon>Eukaryota</taxon>
        <taxon>Metazoa</taxon>
        <taxon>Ecdysozoa</taxon>
        <taxon>Arthropoda</taxon>
        <taxon>Hexapoda</taxon>
        <taxon>Insecta</taxon>
        <taxon>Pterygota</taxon>
        <taxon>Neoptera</taxon>
        <taxon>Endopterygota</taxon>
        <taxon>Hymenoptera</taxon>
        <taxon>Apocrita</taxon>
        <taxon>Proctotrupomorpha</taxon>
        <taxon>Chalcidoidea</taxon>
        <taxon>Aphelinidae</taxon>
        <taxon>Aphelininae</taxon>
        <taxon>Eretmocerus</taxon>
    </lineage>
</organism>
<comment type="caution">
    <text evidence="1">The sequence shown here is derived from an EMBL/GenBank/DDBJ whole genome shotgun (WGS) entry which is preliminary data.</text>
</comment>
<reference evidence="1" key="1">
    <citation type="submission" date="2023-04" db="EMBL/GenBank/DDBJ databases">
        <title>A chromosome-level genome assembly of the parasitoid wasp Eretmocerus hayati.</title>
        <authorList>
            <person name="Zhong Y."/>
            <person name="Liu S."/>
            <person name="Liu Y."/>
        </authorList>
    </citation>
    <scope>NUCLEOTIDE SEQUENCE</scope>
    <source>
        <strain evidence="1">ZJU_SS_LIU_2023</strain>
    </source>
</reference>
<keyword evidence="2" id="KW-1185">Reference proteome</keyword>
<name>A0ACC2N8J1_9HYME</name>
<proteinExistence type="predicted"/>
<accession>A0ACC2N8J1</accession>
<dbReference type="EMBL" id="CM056744">
    <property type="protein sequence ID" value="KAJ8666657.1"/>
    <property type="molecule type" value="Genomic_DNA"/>
</dbReference>